<dbReference type="EMBL" id="CAJOBA010008890">
    <property type="protein sequence ID" value="CAF3838896.1"/>
    <property type="molecule type" value="Genomic_DNA"/>
</dbReference>
<dbReference type="Proteomes" id="UP000682733">
    <property type="component" value="Unassembled WGS sequence"/>
</dbReference>
<dbReference type="AlphaFoldDB" id="A0A814D956"/>
<dbReference type="Proteomes" id="UP000663829">
    <property type="component" value="Unassembled WGS sequence"/>
</dbReference>
<gene>
    <name evidence="1" type="ORF">GPM918_LOCUS11304</name>
    <name evidence="2" type="ORF">OVA965_LOCUS18085</name>
    <name evidence="3" type="ORF">SRO942_LOCUS11303</name>
    <name evidence="4" type="ORF">TMI583_LOCUS18096</name>
</gene>
<dbReference type="Proteomes" id="UP000681722">
    <property type="component" value="Unassembled WGS sequence"/>
</dbReference>
<proteinExistence type="predicted"/>
<evidence type="ECO:0000313" key="1">
    <source>
        <dbReference type="EMBL" id="CAF0952135.1"/>
    </source>
</evidence>
<dbReference type="EMBL" id="CAJNOQ010002328">
    <property type="protein sequence ID" value="CAF0952135.1"/>
    <property type="molecule type" value="Genomic_DNA"/>
</dbReference>
<dbReference type="EMBL" id="CAJNOK010008875">
    <property type="protein sequence ID" value="CAF1075052.1"/>
    <property type="molecule type" value="Genomic_DNA"/>
</dbReference>
<keyword evidence="5" id="KW-1185">Reference proteome</keyword>
<comment type="caution">
    <text evidence="1">The sequence shown here is derived from an EMBL/GenBank/DDBJ whole genome shotgun (WGS) entry which is preliminary data.</text>
</comment>
<accession>A0A814D956</accession>
<evidence type="ECO:0000313" key="2">
    <source>
        <dbReference type="EMBL" id="CAF1075052.1"/>
    </source>
</evidence>
<evidence type="ECO:0000313" key="3">
    <source>
        <dbReference type="EMBL" id="CAF3727745.1"/>
    </source>
</evidence>
<evidence type="ECO:0000313" key="4">
    <source>
        <dbReference type="EMBL" id="CAF3838896.1"/>
    </source>
</evidence>
<evidence type="ECO:0000313" key="5">
    <source>
        <dbReference type="Proteomes" id="UP000663829"/>
    </source>
</evidence>
<organism evidence="1 5">
    <name type="scientific">Didymodactylos carnosus</name>
    <dbReference type="NCBI Taxonomy" id="1234261"/>
    <lineage>
        <taxon>Eukaryota</taxon>
        <taxon>Metazoa</taxon>
        <taxon>Spiralia</taxon>
        <taxon>Gnathifera</taxon>
        <taxon>Rotifera</taxon>
        <taxon>Eurotatoria</taxon>
        <taxon>Bdelloidea</taxon>
        <taxon>Philodinida</taxon>
        <taxon>Philodinidae</taxon>
        <taxon>Didymodactylos</taxon>
    </lineage>
</organism>
<sequence length="145" mass="15987">MSCPRHRIQTDGGVMDFSPNETDERIIRPASARINTIPSLITTHNGQNLFSPSLDLQSSQVVVISYLCPHCSSGHIIPNLNGKDLRSVASPENGTNQLHNTNGQGEMLFSPDIPMQNHSRSTIMSNTIQMPLYQNQQQQSPPPVL</sequence>
<dbReference type="Proteomes" id="UP000677228">
    <property type="component" value="Unassembled WGS sequence"/>
</dbReference>
<reference evidence="1" key="1">
    <citation type="submission" date="2021-02" db="EMBL/GenBank/DDBJ databases">
        <authorList>
            <person name="Nowell W R."/>
        </authorList>
    </citation>
    <scope>NUCLEOTIDE SEQUENCE</scope>
</reference>
<dbReference type="EMBL" id="CAJOBC010002327">
    <property type="protein sequence ID" value="CAF3727745.1"/>
    <property type="molecule type" value="Genomic_DNA"/>
</dbReference>
<name>A0A814D956_9BILA</name>
<protein>
    <submittedName>
        <fullName evidence="1">Uncharacterized protein</fullName>
    </submittedName>
</protein>